<dbReference type="GO" id="GO:0046983">
    <property type="term" value="F:protein dimerization activity"/>
    <property type="evidence" value="ECO:0007669"/>
    <property type="project" value="InterPro"/>
</dbReference>
<evidence type="ECO:0000259" key="1">
    <source>
        <dbReference type="Pfam" id="PF05699"/>
    </source>
</evidence>
<proteinExistence type="predicted"/>
<evidence type="ECO:0000313" key="2">
    <source>
        <dbReference type="EMBL" id="VAH25256.1"/>
    </source>
</evidence>
<dbReference type="InterPro" id="IPR008906">
    <property type="entry name" value="HATC_C_dom"/>
</dbReference>
<dbReference type="Pfam" id="PF05699">
    <property type="entry name" value="Dimer_Tnp_hAT"/>
    <property type="match status" value="1"/>
</dbReference>
<accession>A0A9R1NHY2</accession>
<dbReference type="PANTHER" id="PTHR45749">
    <property type="match status" value="1"/>
</dbReference>
<dbReference type="PANTHER" id="PTHR45749:SF29">
    <property type="entry name" value="HAT C-TERMINAL DIMERISATION DOMAIN-CONTAINING PROTEIN"/>
    <property type="match status" value="1"/>
</dbReference>
<dbReference type="EMBL" id="LT934113">
    <property type="protein sequence ID" value="VAH25256.1"/>
    <property type="molecule type" value="Genomic_DNA"/>
</dbReference>
<name>A0A9R1NHY2_TRITD</name>
<keyword evidence="3" id="KW-1185">Reference proteome</keyword>
<reference evidence="2 3" key="1">
    <citation type="submission" date="2017-09" db="EMBL/GenBank/DDBJ databases">
        <authorList>
            <consortium name="International Durum Wheat Genome Sequencing Consortium (IDWGSC)"/>
            <person name="Milanesi L."/>
        </authorList>
    </citation>
    <scope>NUCLEOTIDE SEQUENCE [LARGE SCALE GENOMIC DNA]</scope>
    <source>
        <strain evidence="3">cv. Svevo</strain>
    </source>
</reference>
<organism evidence="2 3">
    <name type="scientific">Triticum turgidum subsp. durum</name>
    <name type="common">Durum wheat</name>
    <name type="synonym">Triticum durum</name>
    <dbReference type="NCBI Taxonomy" id="4567"/>
    <lineage>
        <taxon>Eukaryota</taxon>
        <taxon>Viridiplantae</taxon>
        <taxon>Streptophyta</taxon>
        <taxon>Embryophyta</taxon>
        <taxon>Tracheophyta</taxon>
        <taxon>Spermatophyta</taxon>
        <taxon>Magnoliopsida</taxon>
        <taxon>Liliopsida</taxon>
        <taxon>Poales</taxon>
        <taxon>Poaceae</taxon>
        <taxon>BOP clade</taxon>
        <taxon>Pooideae</taxon>
        <taxon>Triticodae</taxon>
        <taxon>Triticeae</taxon>
        <taxon>Triticinae</taxon>
        <taxon>Triticum</taxon>
    </lineage>
</organism>
<protein>
    <recommendedName>
        <fullName evidence="1">HAT C-terminal dimerisation domain-containing protein</fullName>
    </recommendedName>
</protein>
<sequence length="223" mass="25883">MDIEPRFLTKRRVMRKIHFDENNDDEENVINAEAQAAEEESFRVKYFLVMIDVAIASLTKRFEDLKSFESIFGFLFNSEKLKSLDDKELRECCTKFSNTYSHVSSSDVNLDDFCSELRVLQMTLPNRLMSADEIFDFVRAADCYQNVSIAYRILLTVTVTVASAERSFSKLKLLKNYLRSTMSQERLNGLVMCCIEKDMLDNIDLDTIISDFASKNARRCRFS</sequence>
<dbReference type="OMA" id="REDFCIT"/>
<dbReference type="Gramene" id="TRITD2Av1G012840.1">
    <property type="protein sequence ID" value="TRITD2Av1G012840.1"/>
    <property type="gene ID" value="TRITD2Av1G012840"/>
</dbReference>
<gene>
    <name evidence="2" type="ORF">TRITD_2Av1G012840</name>
</gene>
<evidence type="ECO:0000313" key="3">
    <source>
        <dbReference type="Proteomes" id="UP000324705"/>
    </source>
</evidence>
<feature type="domain" description="HAT C-terminal dimerisation" evidence="1">
    <location>
        <begin position="111"/>
        <end position="199"/>
    </location>
</feature>
<dbReference type="Proteomes" id="UP000324705">
    <property type="component" value="Chromosome 2A"/>
</dbReference>
<dbReference type="AlphaFoldDB" id="A0A9R1NHY2"/>